<dbReference type="Gene3D" id="2.40.50.140">
    <property type="entry name" value="Nucleic acid-binding proteins"/>
    <property type="match status" value="1"/>
</dbReference>
<dbReference type="GO" id="GO:0003910">
    <property type="term" value="F:DNA ligase (ATP) activity"/>
    <property type="evidence" value="ECO:0007669"/>
    <property type="project" value="UniProtKB-EC"/>
</dbReference>
<dbReference type="PANTHER" id="PTHR42705:SF2">
    <property type="entry name" value="BIFUNCTIONAL NON-HOMOLOGOUS END JOINING PROTEIN LIGD"/>
    <property type="match status" value="1"/>
</dbReference>
<evidence type="ECO:0000256" key="3">
    <source>
        <dbReference type="ARBA" id="ARBA00034003"/>
    </source>
</evidence>
<dbReference type="SUPFAM" id="SSF50249">
    <property type="entry name" value="Nucleic acid-binding proteins"/>
    <property type="match status" value="1"/>
</dbReference>
<dbReference type="Gene3D" id="3.30.1490.70">
    <property type="match status" value="1"/>
</dbReference>
<gene>
    <name evidence="8" type="ORF">JVW63_01580</name>
</gene>
<comment type="similarity">
    <text evidence="4">In the C-terminal section; belongs to the ATP-dependent DNA ligase family.</text>
</comment>
<evidence type="ECO:0000259" key="7">
    <source>
        <dbReference type="PROSITE" id="PS50160"/>
    </source>
</evidence>
<organism evidence="8 9">
    <name type="scientific">Flaviflexus equikiangi</name>
    <dbReference type="NCBI Taxonomy" id="2758573"/>
    <lineage>
        <taxon>Bacteria</taxon>
        <taxon>Bacillati</taxon>
        <taxon>Actinomycetota</taxon>
        <taxon>Actinomycetes</taxon>
        <taxon>Actinomycetales</taxon>
        <taxon>Actinomycetaceae</taxon>
        <taxon>Flaviflexus</taxon>
    </lineage>
</organism>
<dbReference type="InterPro" id="IPR014145">
    <property type="entry name" value="LigD_pol_dom"/>
</dbReference>
<comment type="similarity">
    <text evidence="5">In the N-terminal section; belongs to the LigD polymerase family.</text>
</comment>
<dbReference type="Pfam" id="PF21686">
    <property type="entry name" value="LigD_Prim-Pol"/>
    <property type="match status" value="1"/>
</dbReference>
<evidence type="ECO:0000256" key="4">
    <source>
        <dbReference type="ARBA" id="ARBA00049981"/>
    </source>
</evidence>
<evidence type="ECO:0000313" key="8">
    <source>
        <dbReference type="EMBL" id="MBM9432404.1"/>
    </source>
</evidence>
<keyword evidence="9" id="KW-1185">Reference proteome</keyword>
<reference evidence="9" key="1">
    <citation type="submission" date="2021-02" db="EMBL/GenBank/DDBJ databases">
        <title>Leucobacter sp. CX169.</title>
        <authorList>
            <person name="Cheng Y."/>
        </authorList>
    </citation>
    <scope>NUCLEOTIDE SEQUENCE [LARGE SCALE GENOMIC DNA]</scope>
    <source>
        <strain evidence="9">JY899</strain>
    </source>
</reference>
<name>A0ABS2TGJ7_9ACTO</name>
<dbReference type="Gene3D" id="3.90.920.10">
    <property type="entry name" value="DNA primase, PRIM domain"/>
    <property type="match status" value="1"/>
</dbReference>
<dbReference type="NCBIfam" id="NF007210">
    <property type="entry name" value="PRK09632.1"/>
    <property type="match status" value="1"/>
</dbReference>
<dbReference type="Pfam" id="PF04679">
    <property type="entry name" value="DNA_ligase_A_C"/>
    <property type="match status" value="1"/>
</dbReference>
<dbReference type="InterPro" id="IPR033649">
    <property type="entry name" value="MtLigD_Pol-like"/>
</dbReference>
<dbReference type="PROSITE" id="PS50160">
    <property type="entry name" value="DNA_LIGASE_A3"/>
    <property type="match status" value="1"/>
</dbReference>
<evidence type="ECO:0000313" key="9">
    <source>
        <dbReference type="Proteomes" id="UP000705983"/>
    </source>
</evidence>
<evidence type="ECO:0000256" key="2">
    <source>
        <dbReference type="ARBA" id="ARBA00022598"/>
    </source>
</evidence>
<evidence type="ECO:0000256" key="1">
    <source>
        <dbReference type="ARBA" id="ARBA00012727"/>
    </source>
</evidence>
<dbReference type="InterPro" id="IPR052171">
    <property type="entry name" value="NHEJ_LigD"/>
</dbReference>
<dbReference type="SUPFAM" id="SSF56091">
    <property type="entry name" value="DNA ligase/mRNA capping enzyme, catalytic domain"/>
    <property type="match status" value="1"/>
</dbReference>
<dbReference type="CDD" id="cd04863">
    <property type="entry name" value="MtLigD_Pol_like"/>
    <property type="match status" value="1"/>
</dbReference>
<dbReference type="InterPro" id="IPR012310">
    <property type="entry name" value="DNA_ligase_ATP-dep_cent"/>
</dbReference>
<dbReference type="PANTHER" id="PTHR42705">
    <property type="entry name" value="BIFUNCTIONAL NON-HOMOLOGOUS END JOINING PROTEIN LIGD"/>
    <property type="match status" value="1"/>
</dbReference>
<sequence>MGRGGQLYRVGDRLLTVSRLDKVLYPETGTTKAEILHYYLTVADAMIPLMHGRPVTRKRWVDGVGTANSPGEVFFRKDLEDSAPGWIPTGRQTHSTGVSTYPLAQEAAVLAWFAQVAALELHAPQWRFGHQGQPRHPDRLVLDLDPGEGMGLQDCAAVACLCRDILDDMGMSTFPVTSGSTGIHLYAPLDGTHNSDVISAFARELARGLEADHPDLVVSTMTKSRRRGRVLVDWSQNNSSKTTISPYSLRGRLRPTVAAPRTWEEITAPGLRHLEMGEVLERLERGLNPIAALGDEDVSIDRLSTYRSMRDPGRTTEPVPAQPPSQGSEGHPPIFVIHEHHASSLHWDFRLEHFGVLVSWAIPKGPPAEHGTNRLAIKTEDHPIEYASFEGVIPRGEYGAGTVSIWDSGFFECEKWVDGSEVIAVLHGEKAGGLGGIPRRFALVNTASMGKDAWLLRLTDAQPEGAPTLPRTVPTINDLPSPMLARPAVRGDVAEGSWAYEMKWDGYRLVAGIVTDGTNGAVVLSSRNGVDMTDRVPELSELVHLLTGDALAAGGAILDGELVAVDEQGRPDFGKLQAALRGDEEADLRYMVFDILHLGPPSAGRSLIRRPFLERRSILEAGVAAGEHVAIPPHDLGHLATAEKASRELGLEGVVAKRTDSVYLPGERGTAWLKLKFHPHQSIVVIGVRRGRDGRGIRSLLAAVPDDQGELRYAGRVGSGFSQSQLVAIDQELHRLERKTPPVADVPEADMLDAWWVTPKKVGEVTVAGRTRNGRLRHAVWRGWRTDLAPADVRWEV</sequence>
<dbReference type="InterPro" id="IPR012309">
    <property type="entry name" value="DNA_ligase_ATP-dep_C"/>
</dbReference>
<dbReference type="EC" id="6.5.1.1" evidence="1"/>
<dbReference type="EMBL" id="JAFFJS010000001">
    <property type="protein sequence ID" value="MBM9432404.1"/>
    <property type="molecule type" value="Genomic_DNA"/>
</dbReference>
<dbReference type="CDD" id="cd07971">
    <property type="entry name" value="OBF_DNA_ligase_LigD"/>
    <property type="match status" value="1"/>
</dbReference>
<dbReference type="InterPro" id="IPR014144">
    <property type="entry name" value="LigD_PE_domain"/>
</dbReference>
<comment type="catalytic activity">
    <reaction evidence="3">
        <text>ATP + (deoxyribonucleotide)n-3'-hydroxyl + 5'-phospho-(deoxyribonucleotide)m = (deoxyribonucleotide)n+m + AMP + diphosphate.</text>
        <dbReference type="EC" id="6.5.1.1"/>
    </reaction>
</comment>
<proteinExistence type="inferred from homology"/>
<dbReference type="CDD" id="cd07906">
    <property type="entry name" value="Adenylation_DNA_ligase_LigD_LigC"/>
    <property type="match status" value="1"/>
</dbReference>
<evidence type="ECO:0000256" key="6">
    <source>
        <dbReference type="SAM" id="MobiDB-lite"/>
    </source>
</evidence>
<dbReference type="InterPro" id="IPR012340">
    <property type="entry name" value="NA-bd_OB-fold"/>
</dbReference>
<dbReference type="NCBIfam" id="TIGR02777">
    <property type="entry name" value="LigD_PE_dom"/>
    <property type="match status" value="1"/>
</dbReference>
<feature type="region of interest" description="Disordered" evidence="6">
    <location>
        <begin position="308"/>
        <end position="332"/>
    </location>
</feature>
<dbReference type="Proteomes" id="UP000705983">
    <property type="component" value="Unassembled WGS sequence"/>
</dbReference>
<dbReference type="RefSeq" id="WP_204736202.1">
    <property type="nucleotide sequence ID" value="NZ_JACEXG010000001.1"/>
</dbReference>
<dbReference type="Pfam" id="PF01068">
    <property type="entry name" value="DNA_ligase_A_M"/>
    <property type="match status" value="1"/>
</dbReference>
<comment type="caution">
    <text evidence="8">The sequence shown here is derived from an EMBL/GenBank/DDBJ whole genome shotgun (WGS) entry which is preliminary data.</text>
</comment>
<dbReference type="NCBIfam" id="TIGR02778">
    <property type="entry name" value="ligD_pol"/>
    <property type="match status" value="1"/>
</dbReference>
<dbReference type="Pfam" id="PF13298">
    <property type="entry name" value="LigD_N"/>
    <property type="match status" value="1"/>
</dbReference>
<evidence type="ECO:0000256" key="5">
    <source>
        <dbReference type="ARBA" id="ARBA00049990"/>
    </source>
</evidence>
<dbReference type="Gene3D" id="3.30.470.30">
    <property type="entry name" value="DNA ligase/mRNA capping enzyme"/>
    <property type="match status" value="1"/>
</dbReference>
<feature type="domain" description="ATP-dependent DNA ligase family profile" evidence="7">
    <location>
        <begin position="581"/>
        <end position="676"/>
    </location>
</feature>
<protein>
    <recommendedName>
        <fullName evidence="1">DNA ligase (ATP)</fullName>
        <ecNumber evidence="1">6.5.1.1</ecNumber>
    </recommendedName>
</protein>
<keyword evidence="2 8" id="KW-0436">Ligase</keyword>
<accession>A0ABS2TGJ7</accession>